<name>A0A093VEF3_TALMA</name>
<proteinExistence type="predicted"/>
<dbReference type="PANTHER" id="PTHR47843">
    <property type="entry name" value="BTB DOMAIN-CONTAINING PROTEIN-RELATED"/>
    <property type="match status" value="1"/>
</dbReference>
<reference evidence="1" key="2">
    <citation type="journal article" date="2014" name="PLoS Genet.">
        <title>Signature gene expression reveals novel clues to the molecular mechanisms of dimorphic transition in Penicillium marneffei.</title>
        <authorList>
            <person name="Yang E."/>
            <person name="Wang G."/>
            <person name="Cai J."/>
            <person name="Woo P.C."/>
            <person name="Lau S.K."/>
            <person name="Yuen K.-Y."/>
            <person name="Chow W.-N."/>
            <person name="Lin X."/>
        </authorList>
    </citation>
    <scope>NUCLEOTIDE SEQUENCE</scope>
    <source>
        <strain evidence="1">PM1</strain>
    </source>
</reference>
<protein>
    <recommendedName>
        <fullName evidence="2">BTB domain-containing protein</fullName>
    </recommendedName>
</protein>
<dbReference type="HOGENOM" id="CLU_056399_3_0_1"/>
<evidence type="ECO:0008006" key="2">
    <source>
        <dbReference type="Google" id="ProtNLM"/>
    </source>
</evidence>
<accession>A0A093VEF3</accession>
<dbReference type="InterPro" id="IPR011333">
    <property type="entry name" value="SKP1/BTB/POZ_sf"/>
</dbReference>
<evidence type="ECO:0000313" key="1">
    <source>
        <dbReference type="EMBL" id="KFX45071.1"/>
    </source>
</evidence>
<dbReference type="Gene3D" id="3.30.710.10">
    <property type="entry name" value="Potassium Channel Kv1.1, Chain A"/>
    <property type="match status" value="1"/>
</dbReference>
<sequence>MANLPNWKELNYPEPSSNEKPIVLKHVEAETFTRFTEFAYRGTYVTPVVQNGQHSDLSVNISDEEDGSIERGSRYLRARSPIARTISPQRNNSASHRRFFEQFRSLNFYDVPAMVSVNTNIMFHAKLYVFATEFQILSLQRQCLSKLHGDLCEFYMNPSDVQILLDLIEYSYTHTARHELGEESPLRNLGFRYALCHIDKLVGEERFEHIVAGNGDLALDILKEALKAL</sequence>
<dbReference type="EMBL" id="JPOX01000025">
    <property type="protein sequence ID" value="KFX45071.1"/>
    <property type="molecule type" value="Genomic_DNA"/>
</dbReference>
<dbReference type="AlphaFoldDB" id="A0A093VEF3"/>
<reference key="1">
    <citation type="journal article" date="2014" name="PLoS Genet.">
        <title>Signature Gene Expression Reveals Novel Clues to the Molecular Mechanisms of Dimorphic Transition in Penicillium marneffei.</title>
        <authorList>
            <person name="Yang E."/>
            <person name="Wang G."/>
            <person name="Cai J."/>
            <person name="Woo P.C."/>
            <person name="Lau S.K."/>
            <person name="Yuen K.-Y."/>
            <person name="Chow W.-N."/>
            <person name="Lin X."/>
        </authorList>
    </citation>
    <scope>NUCLEOTIDE SEQUENCE [LARGE SCALE GENOMIC DNA]</scope>
    <source>
        <strain>PM1</strain>
    </source>
</reference>
<gene>
    <name evidence="1" type="ORF">GQ26_0251460</name>
</gene>
<comment type="caution">
    <text evidence="1">The sequence shown here is derived from an EMBL/GenBank/DDBJ whole genome shotgun (WGS) entry which is preliminary data.</text>
</comment>
<organism evidence="1">
    <name type="scientific">Talaromyces marneffei PM1</name>
    <dbReference type="NCBI Taxonomy" id="1077442"/>
    <lineage>
        <taxon>Eukaryota</taxon>
        <taxon>Fungi</taxon>
        <taxon>Dikarya</taxon>
        <taxon>Ascomycota</taxon>
        <taxon>Pezizomycotina</taxon>
        <taxon>Eurotiomycetes</taxon>
        <taxon>Eurotiomycetidae</taxon>
        <taxon>Eurotiales</taxon>
        <taxon>Trichocomaceae</taxon>
        <taxon>Talaromyces</taxon>
        <taxon>Talaromyces sect. Talaromyces</taxon>
    </lineage>
</organism>